<feature type="transmembrane region" description="Helical" evidence="1">
    <location>
        <begin position="73"/>
        <end position="98"/>
    </location>
</feature>
<feature type="transmembrane region" description="Helical" evidence="1">
    <location>
        <begin position="12"/>
        <end position="32"/>
    </location>
</feature>
<comment type="caution">
    <text evidence="2">The sequence shown here is derived from an EMBL/GenBank/DDBJ whole genome shotgun (WGS) entry which is preliminary data.</text>
</comment>
<dbReference type="Proteomes" id="UP000322294">
    <property type="component" value="Unassembled WGS sequence"/>
</dbReference>
<keyword evidence="1" id="KW-0472">Membrane</keyword>
<reference evidence="2 3" key="1">
    <citation type="submission" date="2019-07" db="EMBL/GenBank/DDBJ databases">
        <title>Genomic Encyclopedia of Type Strains, Phase I: the one thousand microbial genomes (KMG-I) project.</title>
        <authorList>
            <person name="Kyrpides N."/>
        </authorList>
    </citation>
    <scope>NUCLEOTIDE SEQUENCE [LARGE SCALE GENOMIC DNA]</scope>
    <source>
        <strain evidence="2 3">DSM 16647</strain>
    </source>
</reference>
<dbReference type="InterPro" id="IPR036259">
    <property type="entry name" value="MFS_trans_sf"/>
</dbReference>
<evidence type="ECO:0000256" key="1">
    <source>
        <dbReference type="SAM" id="Phobius"/>
    </source>
</evidence>
<feature type="transmembrane region" description="Helical" evidence="1">
    <location>
        <begin position="44"/>
        <end position="66"/>
    </location>
</feature>
<evidence type="ECO:0000313" key="2">
    <source>
        <dbReference type="EMBL" id="TYP54228.1"/>
    </source>
</evidence>
<sequence>MSRSISQPLIYLIYSGAPAFFFSLAFTVSQIYRIDMLHLNPFQLVLVGTALEISCFIFEIPTGIVADMRSRKLSVIIGLILMGIAFVIEGTIPLFMFFMREQTLHHLLQKTENPGGR</sequence>
<gene>
    <name evidence="2" type="ORF">LZ11_01438</name>
</gene>
<dbReference type="EMBL" id="VNHO01000013">
    <property type="protein sequence ID" value="TYP54228.1"/>
    <property type="molecule type" value="Genomic_DNA"/>
</dbReference>
<dbReference type="Gene3D" id="1.20.1250.20">
    <property type="entry name" value="MFS general substrate transporter like domains"/>
    <property type="match status" value="1"/>
</dbReference>
<dbReference type="OrthoDB" id="9816124at2"/>
<organism evidence="2 3">
    <name type="scientific">Thermosediminibacter litoriperuensis</name>
    <dbReference type="NCBI Taxonomy" id="291989"/>
    <lineage>
        <taxon>Bacteria</taxon>
        <taxon>Bacillati</taxon>
        <taxon>Bacillota</taxon>
        <taxon>Clostridia</taxon>
        <taxon>Thermosediminibacterales</taxon>
        <taxon>Thermosediminibacteraceae</taxon>
        <taxon>Thermosediminibacter</taxon>
    </lineage>
</organism>
<protein>
    <submittedName>
        <fullName evidence="2">DHA3 family tetracycline resistance protein-like MFS transporter</fullName>
    </submittedName>
</protein>
<dbReference type="SUPFAM" id="SSF103473">
    <property type="entry name" value="MFS general substrate transporter"/>
    <property type="match status" value="1"/>
</dbReference>
<proteinExistence type="predicted"/>
<keyword evidence="3" id="KW-1185">Reference proteome</keyword>
<accession>A0A5S5ART3</accession>
<name>A0A5S5ART3_9FIRM</name>
<dbReference type="AlphaFoldDB" id="A0A5S5ART3"/>
<keyword evidence="1" id="KW-1133">Transmembrane helix</keyword>
<keyword evidence="1" id="KW-0812">Transmembrane</keyword>
<dbReference type="RefSeq" id="WP_148867197.1">
    <property type="nucleotide sequence ID" value="NZ_VNHO01000013.1"/>
</dbReference>
<evidence type="ECO:0000313" key="3">
    <source>
        <dbReference type="Proteomes" id="UP000322294"/>
    </source>
</evidence>